<dbReference type="AlphaFoldDB" id="A0A078KPW6"/>
<dbReference type="EMBL" id="LM995447">
    <property type="protein sequence ID" value="CDZ24463.1"/>
    <property type="molecule type" value="Genomic_DNA"/>
</dbReference>
<dbReference type="PATRIC" id="fig|29343.3.peg.1420"/>
<evidence type="ECO:0000313" key="2">
    <source>
        <dbReference type="Proteomes" id="UP000032431"/>
    </source>
</evidence>
<accession>A0A078KPW6</accession>
<name>A0A078KPW6_9FIRM</name>
<protein>
    <submittedName>
        <fullName evidence="1">Uncharacterized protein</fullName>
    </submittedName>
</protein>
<gene>
    <name evidence="1" type="ORF">CCDG5_1349</name>
</gene>
<proteinExistence type="predicted"/>
<evidence type="ECO:0000313" key="1">
    <source>
        <dbReference type="EMBL" id="CDZ24463.1"/>
    </source>
</evidence>
<organism evidence="1 2">
    <name type="scientific">[Clostridium] cellulosi</name>
    <dbReference type="NCBI Taxonomy" id="29343"/>
    <lineage>
        <taxon>Bacteria</taxon>
        <taxon>Bacillati</taxon>
        <taxon>Bacillota</taxon>
        <taxon>Clostridia</taxon>
        <taxon>Eubacteriales</taxon>
        <taxon>Oscillospiraceae</taxon>
        <taxon>Oscillospiraceae incertae sedis</taxon>
    </lineage>
</organism>
<dbReference type="HOGENOM" id="CLU_2823460_0_0_9"/>
<sequence length="66" mass="7098">MDKGLVPDKIMQIHEMLNEKTIAMTASKQMESAILGREYLSGKGTAGIQSFLNDVPILGCEANGSD</sequence>
<dbReference type="OrthoDB" id="1913674at2"/>
<dbReference type="Proteomes" id="UP000032431">
    <property type="component" value="Chromosome I"/>
</dbReference>
<dbReference type="KEGG" id="ccel:CCDG5_1349"/>
<keyword evidence="2" id="KW-1185">Reference proteome</keyword>
<reference evidence="2" key="1">
    <citation type="submission" date="2014-07" db="EMBL/GenBank/DDBJ databases">
        <authorList>
            <person name="Wibberg D."/>
        </authorList>
    </citation>
    <scope>NUCLEOTIDE SEQUENCE [LARGE SCALE GENOMIC DNA]</scope>
    <source>
        <strain evidence="2">DG5</strain>
    </source>
</reference>